<dbReference type="EMBL" id="FO082843">
    <property type="protein sequence ID" value="CCF64944.1"/>
    <property type="molecule type" value="Genomic_DNA"/>
</dbReference>
<dbReference type="InterPro" id="IPR029058">
    <property type="entry name" value="AB_hydrolase_fold"/>
</dbReference>
<dbReference type="InterPro" id="IPR005152">
    <property type="entry name" value="Lipase_secreted"/>
</dbReference>
<name>H6R9G3_NOCCG</name>
<dbReference type="GO" id="GO:0016042">
    <property type="term" value="P:lipid catabolic process"/>
    <property type="evidence" value="ECO:0007669"/>
    <property type="project" value="InterPro"/>
</dbReference>
<dbReference type="HOGENOM" id="CLU_029538_5_0_11"/>
<dbReference type="Gene3D" id="3.40.50.1820">
    <property type="entry name" value="alpha/beta hydrolase"/>
    <property type="match status" value="1"/>
</dbReference>
<reference evidence="2 3" key="1">
    <citation type="journal article" date="2012" name="J. Bacteriol.">
        <title>Genome sequence of the human- and animal-pathogenic strain Nocardia cyriacigeorgica GUH-2.</title>
        <authorList>
            <person name="Zoropogui A."/>
            <person name="Pujic P."/>
            <person name="Normand P."/>
            <person name="Barbe V."/>
            <person name="Beaman B."/>
            <person name="Beaman L."/>
            <person name="Boiron P."/>
            <person name="Colinon C."/>
            <person name="Deredjian A."/>
            <person name="Graindorge A."/>
            <person name="Mangenot S."/>
            <person name="Nazaret S."/>
            <person name="Neto M."/>
            <person name="Petit S."/>
            <person name="Roche D."/>
            <person name="Vallenet D."/>
            <person name="Rodriguez-Nava V."/>
            <person name="Richard Y."/>
            <person name="Cournoyer B."/>
            <person name="Blaha D."/>
        </authorList>
    </citation>
    <scope>NUCLEOTIDE SEQUENCE [LARGE SCALE GENOMIC DNA]</scope>
    <source>
        <strain evidence="2 3">GUH-2</strain>
    </source>
</reference>
<dbReference type="eggNOG" id="COG2267">
    <property type="taxonomic scope" value="Bacteria"/>
</dbReference>
<sequence>MTPAAIRTKIGSEQLDRASEGPPAMNPEATLPVPEALPRPARAATDPQPAAGPPLRVEHDPFCTPPRDYASAPNGTILRSRTVELAWYGLVRQRVRAWQLLYRTCDRHGDPEVALTTVLLAWDADPGTARPLVSFQCAIDAVASQCFPSYAWRRGARAFGAVPQLEFPLVAHALARGWAVSVPDHEGMRGHFGAGREPGYRTLDGIRAALTFPPLGLSASTPVGVWGYSGGGLATAWAAEVAAGYAPEINLVGAVAGSPVGDPAAAFVRLNATAYAGFAAVYTAGLRRAYPELAPMLADRLYPRYLRLLTEAESRTTFALLARFAGRSVDRHSDGGIADLVAQPQLQTIFDDIRPGATAPEIPMLIVQAIPDEVIAVADVDALVARYRAAGAEVHYLRDRLALHLPLEFLGTPAMADWLADRFAGRPLPAPVTTDVWSVARSHGSARGLGRFAGQILRVLTGRQIVHQR</sequence>
<dbReference type="KEGG" id="ncy:NOCYR_4185"/>
<keyword evidence="3" id="KW-1185">Reference proteome</keyword>
<dbReference type="Gene3D" id="1.10.260.130">
    <property type="match status" value="1"/>
</dbReference>
<dbReference type="PIRSF" id="PIRSF029171">
    <property type="entry name" value="Esterase_LipA"/>
    <property type="match status" value="1"/>
</dbReference>
<gene>
    <name evidence="2" type="ordered locus">NOCYR_4185</name>
</gene>
<dbReference type="SUPFAM" id="SSF53474">
    <property type="entry name" value="alpha/beta-Hydrolases"/>
    <property type="match status" value="1"/>
</dbReference>
<dbReference type="STRING" id="1127134.NOCYR_4185"/>
<feature type="region of interest" description="Disordered" evidence="1">
    <location>
        <begin position="1"/>
        <end position="55"/>
    </location>
</feature>
<dbReference type="PANTHER" id="PTHR34853">
    <property type="match status" value="1"/>
</dbReference>
<dbReference type="AlphaFoldDB" id="H6R9G3"/>
<protein>
    <submittedName>
        <fullName evidence="2">Putative lipase</fullName>
    </submittedName>
</protein>
<proteinExistence type="predicted"/>
<evidence type="ECO:0000313" key="3">
    <source>
        <dbReference type="Proteomes" id="UP000008190"/>
    </source>
</evidence>
<evidence type="ECO:0000256" key="1">
    <source>
        <dbReference type="SAM" id="MobiDB-lite"/>
    </source>
</evidence>
<dbReference type="GO" id="GO:0004806">
    <property type="term" value="F:triacylglycerol lipase activity"/>
    <property type="evidence" value="ECO:0007669"/>
    <property type="project" value="InterPro"/>
</dbReference>
<dbReference type="PANTHER" id="PTHR34853:SF1">
    <property type="entry name" value="LIPASE 5"/>
    <property type="match status" value="1"/>
</dbReference>
<organism evidence="2 3">
    <name type="scientific">Nocardia cyriacigeorgica (strain GUH-2)</name>
    <dbReference type="NCBI Taxonomy" id="1127134"/>
    <lineage>
        <taxon>Bacteria</taxon>
        <taxon>Bacillati</taxon>
        <taxon>Actinomycetota</taxon>
        <taxon>Actinomycetes</taxon>
        <taxon>Mycobacteriales</taxon>
        <taxon>Nocardiaceae</taxon>
        <taxon>Nocardia</taxon>
    </lineage>
</organism>
<dbReference type="Pfam" id="PF03583">
    <property type="entry name" value="LIP"/>
    <property type="match status" value="1"/>
</dbReference>
<accession>H6R9G3</accession>
<evidence type="ECO:0000313" key="2">
    <source>
        <dbReference type="EMBL" id="CCF64944.1"/>
    </source>
</evidence>
<dbReference type="Proteomes" id="UP000008190">
    <property type="component" value="Chromosome"/>
</dbReference>